<sequence length="62" mass="6487">AQPHRTRDAGPAPGPAGLGRWSGAVGDRRARDGELHRGREGPHQRRGGGADHPPGRPANARV</sequence>
<feature type="region of interest" description="Disordered" evidence="1">
    <location>
        <begin position="1"/>
        <end position="62"/>
    </location>
</feature>
<evidence type="ECO:0000313" key="2">
    <source>
        <dbReference type="EMBL" id="CAA9288646.1"/>
    </source>
</evidence>
<protein>
    <submittedName>
        <fullName evidence="2">Uncharacterized protein</fullName>
    </submittedName>
</protein>
<dbReference type="EMBL" id="CADCTG010000356">
    <property type="protein sequence ID" value="CAA9288646.1"/>
    <property type="molecule type" value="Genomic_DNA"/>
</dbReference>
<evidence type="ECO:0000256" key="1">
    <source>
        <dbReference type="SAM" id="MobiDB-lite"/>
    </source>
</evidence>
<accession>A0A6J4JVP9</accession>
<gene>
    <name evidence="2" type="ORF">AVDCRST_MAG08-4435</name>
</gene>
<organism evidence="2">
    <name type="scientific">uncultured Acetobacteraceae bacterium</name>
    <dbReference type="NCBI Taxonomy" id="169975"/>
    <lineage>
        <taxon>Bacteria</taxon>
        <taxon>Pseudomonadati</taxon>
        <taxon>Pseudomonadota</taxon>
        <taxon>Alphaproteobacteria</taxon>
        <taxon>Acetobacterales</taxon>
        <taxon>Acetobacteraceae</taxon>
        <taxon>environmental samples</taxon>
    </lineage>
</organism>
<proteinExistence type="predicted"/>
<reference evidence="2" key="1">
    <citation type="submission" date="2020-02" db="EMBL/GenBank/DDBJ databases">
        <authorList>
            <person name="Meier V. D."/>
        </authorList>
    </citation>
    <scope>NUCLEOTIDE SEQUENCE</scope>
    <source>
        <strain evidence="2">AVDCRST_MAG08</strain>
    </source>
</reference>
<name>A0A6J4JVP9_9PROT</name>
<feature type="compositionally biased region" description="Basic and acidic residues" evidence="1">
    <location>
        <begin position="26"/>
        <end position="43"/>
    </location>
</feature>
<feature type="non-terminal residue" evidence="2">
    <location>
        <position position="1"/>
    </location>
</feature>
<feature type="non-terminal residue" evidence="2">
    <location>
        <position position="62"/>
    </location>
</feature>
<dbReference type="AlphaFoldDB" id="A0A6J4JVP9"/>